<dbReference type="RefSeq" id="WP_169857839.1">
    <property type="nucleotide sequence ID" value="NZ_JAAQXV010000007.1"/>
</dbReference>
<proteinExistence type="predicted"/>
<evidence type="ECO:0000313" key="3">
    <source>
        <dbReference type="Proteomes" id="UP000548707"/>
    </source>
</evidence>
<evidence type="ECO:0000313" key="2">
    <source>
        <dbReference type="EMBL" id="NMZ81843.1"/>
    </source>
</evidence>
<dbReference type="PANTHER" id="PTHR39639">
    <property type="entry name" value="CHROMOSOME 16, WHOLE GENOME SHOTGUN SEQUENCE"/>
    <property type="match status" value="1"/>
</dbReference>
<dbReference type="Pfam" id="PF03235">
    <property type="entry name" value="GmrSD_N"/>
    <property type="match status" value="1"/>
</dbReference>
<dbReference type="AlphaFoldDB" id="A0AB36D1A0"/>
<dbReference type="Proteomes" id="UP000548707">
    <property type="component" value="Unassembled WGS sequence"/>
</dbReference>
<dbReference type="EMBL" id="JAAQXV010000007">
    <property type="protein sequence ID" value="NMZ81843.1"/>
    <property type="molecule type" value="Genomic_DNA"/>
</dbReference>
<reference evidence="2 3" key="1">
    <citation type="journal article" date="2020" name="Front. Microbiol.">
        <title>Genetic Organization of the aprX-lipA2 Operon Affects the Proteolytic Potential of Pseudomonas Species in Milk.</title>
        <authorList>
            <person name="Maier C."/>
            <person name="Huptas C."/>
            <person name="von Neubeck M."/>
            <person name="Scherer S."/>
            <person name="Wenning M."/>
            <person name="Lucking G."/>
        </authorList>
    </citation>
    <scope>NUCLEOTIDE SEQUENCE [LARGE SCALE GENOMIC DNA]</scope>
    <source>
        <strain evidence="2 3">WS 5114</strain>
    </source>
</reference>
<name>A0AB36D1A0_9PSED</name>
<protein>
    <submittedName>
        <fullName evidence="2">DUF262 domain-containing protein</fullName>
    </submittedName>
</protein>
<comment type="caution">
    <text evidence="2">The sequence shown here is derived from an EMBL/GenBank/DDBJ whole genome shotgun (WGS) entry which is preliminary data.</text>
</comment>
<dbReference type="PANTHER" id="PTHR39639:SF1">
    <property type="entry name" value="DUF262 DOMAIN-CONTAINING PROTEIN"/>
    <property type="match status" value="1"/>
</dbReference>
<gene>
    <name evidence="2" type="ORF">HBO26_21395</name>
</gene>
<sequence length="353" mass="41023">MKTESRLFKMLRMDARTLIWWRSRRHRIDVDPSYQRKGRRWSISDKQYLIDSILNGFDIPKFYVVDFTWGDSPLNEKNSEYAVIDGKQRFESVFEFFDDKFPLAANFRLLNQPTLPLGGLKYSVLKTDYPEVAELFDNFNPDVMTVIASKKEYIEELFVRLNRSKPLSGAEIRNAITGEVSEIIRSIRGHEFFTSNVRFNTNKGQDLNCAAKLLMFEVTGALQETKKTQLDKFVKEAPDNTTLKKSVETLFSTLENMSEVFQFKDTLLGSEGQIPIYYWLCRNSSAEAVPYFRDFLETFMASLDNQVKRGALLTEGEKADFKIASRSINDRTSHSLRYDILKKAFDKWLSLNL</sequence>
<feature type="domain" description="GmrSD restriction endonucleases N-terminal" evidence="1">
    <location>
        <begin position="29"/>
        <end position="176"/>
    </location>
</feature>
<dbReference type="InterPro" id="IPR004919">
    <property type="entry name" value="GmrSD_N"/>
</dbReference>
<organism evidence="2 3">
    <name type="scientific">Pseudomonas mandelii</name>
    <dbReference type="NCBI Taxonomy" id="75612"/>
    <lineage>
        <taxon>Bacteria</taxon>
        <taxon>Pseudomonadati</taxon>
        <taxon>Pseudomonadota</taxon>
        <taxon>Gammaproteobacteria</taxon>
        <taxon>Pseudomonadales</taxon>
        <taxon>Pseudomonadaceae</taxon>
        <taxon>Pseudomonas</taxon>
    </lineage>
</organism>
<evidence type="ECO:0000259" key="1">
    <source>
        <dbReference type="Pfam" id="PF03235"/>
    </source>
</evidence>
<accession>A0AB36D1A0</accession>